<feature type="region of interest" description="Disordered" evidence="1">
    <location>
        <begin position="90"/>
        <end position="115"/>
    </location>
</feature>
<feature type="chain" id="PRO_5004026535" evidence="2">
    <location>
        <begin position="20"/>
        <end position="170"/>
    </location>
</feature>
<evidence type="ECO:0000256" key="1">
    <source>
        <dbReference type="SAM" id="MobiDB-lite"/>
    </source>
</evidence>
<evidence type="ECO:0000256" key="2">
    <source>
        <dbReference type="SAM" id="SignalP"/>
    </source>
</evidence>
<keyword evidence="4" id="KW-1185">Reference proteome</keyword>
<reference evidence="3 4" key="1">
    <citation type="journal article" date="2013" name="Genome Announc.">
        <title>Draft Genome Sequence of Strain JLT2015T, Belonging to the Family Sphingomonadaceae of the Alphaproteobacteria.</title>
        <authorList>
            <person name="Tang K."/>
            <person name="Liu K."/>
            <person name="Li S."/>
            <person name="Jiao N."/>
        </authorList>
    </citation>
    <scope>NUCLEOTIDE SEQUENCE [LARGE SCALE GENOMIC DNA]</scope>
    <source>
        <strain evidence="3 4">JLT2015</strain>
    </source>
</reference>
<dbReference type="PIRSF" id="PIRSF014995">
    <property type="entry name" value="UCP014995"/>
    <property type="match status" value="1"/>
</dbReference>
<organism evidence="3 4">
    <name type="scientific">Pacificimonas flava</name>
    <dbReference type="NCBI Taxonomy" id="1234595"/>
    <lineage>
        <taxon>Bacteria</taxon>
        <taxon>Pseudomonadati</taxon>
        <taxon>Pseudomonadota</taxon>
        <taxon>Alphaproteobacteria</taxon>
        <taxon>Sphingomonadales</taxon>
        <taxon>Sphingosinicellaceae</taxon>
        <taxon>Pacificimonas</taxon>
    </lineage>
</organism>
<accession>M2T8Q0</accession>
<dbReference type="Pfam" id="PF10029">
    <property type="entry name" value="DUF2271"/>
    <property type="match status" value="1"/>
</dbReference>
<keyword evidence="2" id="KW-0732">Signal</keyword>
<proteinExistence type="predicted"/>
<evidence type="ECO:0000313" key="4">
    <source>
        <dbReference type="Proteomes" id="UP000011717"/>
    </source>
</evidence>
<feature type="signal peptide" evidence="2">
    <location>
        <begin position="1"/>
        <end position="19"/>
    </location>
</feature>
<name>M2T8Q0_9SPHN</name>
<evidence type="ECO:0000313" key="3">
    <source>
        <dbReference type="EMBL" id="EMD82859.1"/>
    </source>
</evidence>
<feature type="compositionally biased region" description="Basic and acidic residues" evidence="1">
    <location>
        <begin position="105"/>
        <end position="114"/>
    </location>
</feature>
<protein>
    <submittedName>
        <fullName evidence="3">Putative exported protein</fullName>
    </submittedName>
</protein>
<dbReference type="EMBL" id="AMRV01000005">
    <property type="protein sequence ID" value="EMD82859.1"/>
    <property type="molecule type" value="Genomic_DNA"/>
</dbReference>
<gene>
    <name evidence="3" type="ORF">C725_1899</name>
</gene>
<dbReference type="RefSeq" id="WP_008602243.1">
    <property type="nucleotide sequence ID" value="NZ_AMRV01000005.1"/>
</dbReference>
<sequence length="170" mass="18711">MKSVFFTAIGSLAAVPAAAAGLEVSVEIPRLSVAEYHRPYVAMWIEDDARRTAANLSVWYDTGMAREEGEKWLADLRTWWRRSGRSLDMPVDGVSGPTKAPGTHSAEHRGDRQPLRTLKPGTYRLVVEAAREVGGRETVTIPFVWPPRRGETLSADGKSELGGVRLTLKP</sequence>
<dbReference type="Proteomes" id="UP000011717">
    <property type="component" value="Unassembled WGS sequence"/>
</dbReference>
<comment type="caution">
    <text evidence="3">The sequence shown here is derived from an EMBL/GenBank/DDBJ whole genome shotgun (WGS) entry which is preliminary data.</text>
</comment>
<dbReference type="AlphaFoldDB" id="M2T8Q0"/>
<dbReference type="OrthoDB" id="195316at2"/>
<dbReference type="InterPro" id="IPR014469">
    <property type="entry name" value="DUF2271"/>
</dbReference>